<gene>
    <name evidence="2" type="ORF">ACAT0790_LOCUS29170</name>
</gene>
<accession>A0A7S1W2N2</accession>
<dbReference type="PANTHER" id="PTHR13225">
    <property type="entry name" value="MISEXPRESSION SUPPRESSOR OF RAS 6"/>
    <property type="match status" value="1"/>
</dbReference>
<proteinExistence type="inferred from homology"/>
<dbReference type="EMBL" id="HBGE01048352">
    <property type="protein sequence ID" value="CAD9145619.1"/>
    <property type="molecule type" value="Transcribed_RNA"/>
</dbReference>
<name>A0A7S1W2N2_ALECA</name>
<evidence type="ECO:0000313" key="2">
    <source>
        <dbReference type="EMBL" id="CAD9145619.1"/>
    </source>
</evidence>
<dbReference type="InterPro" id="IPR024131">
    <property type="entry name" value="UPF0489"/>
</dbReference>
<dbReference type="PANTHER" id="PTHR13225:SF3">
    <property type="entry name" value="UPF0489 PROTEIN C5ORF22"/>
    <property type="match status" value="1"/>
</dbReference>
<comment type="similarity">
    <text evidence="1">Belongs to the UPF0489 family.</text>
</comment>
<evidence type="ECO:0000256" key="1">
    <source>
        <dbReference type="ARBA" id="ARBA00007099"/>
    </source>
</evidence>
<reference evidence="2" key="1">
    <citation type="submission" date="2021-01" db="EMBL/GenBank/DDBJ databases">
        <authorList>
            <person name="Corre E."/>
            <person name="Pelletier E."/>
            <person name="Niang G."/>
            <person name="Scheremetjew M."/>
            <person name="Finn R."/>
            <person name="Kale V."/>
            <person name="Holt S."/>
            <person name="Cochrane G."/>
            <person name="Meng A."/>
            <person name="Brown T."/>
            <person name="Cohen L."/>
        </authorList>
    </citation>
    <scope>NUCLEOTIDE SEQUENCE</scope>
    <source>
        <strain evidence="2">OF101</strain>
    </source>
</reference>
<organism evidence="2">
    <name type="scientific">Alexandrium catenella</name>
    <name type="common">Red tide dinoflagellate</name>
    <name type="synonym">Gonyaulax catenella</name>
    <dbReference type="NCBI Taxonomy" id="2925"/>
    <lineage>
        <taxon>Eukaryota</taxon>
        <taxon>Sar</taxon>
        <taxon>Alveolata</taxon>
        <taxon>Dinophyceae</taxon>
        <taxon>Gonyaulacales</taxon>
        <taxon>Pyrocystaceae</taxon>
        <taxon>Alexandrium</taxon>
    </lineage>
</organism>
<protein>
    <submittedName>
        <fullName evidence="2">Uncharacterized protein</fullName>
    </submittedName>
</protein>
<dbReference type="Pfam" id="PF12640">
    <property type="entry name" value="UPF0489"/>
    <property type="match status" value="1"/>
</dbReference>
<dbReference type="AlphaFoldDB" id="A0A7S1W2N2"/>
<sequence length="467" mass="49808">MASSIVAPKRARGPRGLPVYICEYHDEALRCIHHAIRKRHMPFDGLTMVHLDAHPDLSASATMPAETVFKSPHEVYYALRSDPGGIAQWILPAVYGGHFRCVWWVRPAWALQIADGDYDVTVGGCARPPDGGHESACSGARRAGGAGPALRGRDACTPGASLAPNGAPGKEAAKLGAALERVDEEPPKTIRISSREPYFVEDGLFCPTSAQAEPKPLRMLVSQLPSAEGAIPLLEAAGCGPGEQRPRQAASGSWTLDVCLDYFACGNPFLSRTRPRIAAPFAAVQNGASFRRRPVEDEAAFLAERDAFDAAYSAVLRGSGERGGLDAAPAGDGSLDTLLGAVGRFLPEDERVALLADLRTALGSARDSELQQILEAGDMVTLPLHAVTEEEIKERLAAFQAFVARLCSDAGLGSRPGAVTIARSVVDGFCPMRWLCTLERGVLEVLQLCFGTLGILYSDELDALEVQ</sequence>